<proteinExistence type="predicted"/>
<protein>
    <submittedName>
        <fullName evidence="1">Uncharacterized protein</fullName>
    </submittedName>
</protein>
<dbReference type="EMBL" id="JAAIKC010000017">
    <property type="protein sequence ID" value="NEW09431.1"/>
    <property type="molecule type" value="Genomic_DNA"/>
</dbReference>
<reference evidence="1" key="1">
    <citation type="submission" date="2020-02" db="EMBL/GenBank/DDBJ databases">
        <authorList>
            <person name="Shen X.-R."/>
            <person name="Zhang Y.-X."/>
        </authorList>
    </citation>
    <scope>NUCLEOTIDE SEQUENCE</scope>
    <source>
        <strain evidence="1">SYP-B3998</strain>
    </source>
</reference>
<sequence>MVFLYISIVKFILALKLELSKPQLNHVFTLVHGIILCTGRKDITQIRNATRQDLHLSSITNFLNHSLWCVNRMQFALEMRRSAFSNYMKVESLSGATALSLLIWRVKDAHTLGIIVHITQKSIVRPVNT</sequence>
<dbReference type="RefSeq" id="WP_163953269.1">
    <property type="nucleotide sequence ID" value="NZ_JAAIKC010000017.1"/>
</dbReference>
<organism evidence="1">
    <name type="scientific">Paenibacillus sp. SYP-B3998</name>
    <dbReference type="NCBI Taxonomy" id="2678564"/>
    <lineage>
        <taxon>Bacteria</taxon>
        <taxon>Bacillati</taxon>
        <taxon>Bacillota</taxon>
        <taxon>Bacilli</taxon>
        <taxon>Bacillales</taxon>
        <taxon>Paenibacillaceae</taxon>
        <taxon>Paenibacillus</taxon>
    </lineage>
</organism>
<accession>A0A6G4A6I1</accession>
<evidence type="ECO:0000313" key="1">
    <source>
        <dbReference type="EMBL" id="NEW09431.1"/>
    </source>
</evidence>
<name>A0A6G4A6I1_9BACL</name>
<gene>
    <name evidence="1" type="ORF">GK047_26160</name>
</gene>
<comment type="caution">
    <text evidence="1">The sequence shown here is derived from an EMBL/GenBank/DDBJ whole genome shotgun (WGS) entry which is preliminary data.</text>
</comment>
<dbReference type="AlphaFoldDB" id="A0A6G4A6I1"/>